<dbReference type="Proteomes" id="UP000307720">
    <property type="component" value="Unassembled WGS sequence"/>
</dbReference>
<accession>A0AC61R199</accession>
<keyword evidence="2" id="KW-1185">Reference proteome</keyword>
<evidence type="ECO:0000313" key="2">
    <source>
        <dbReference type="Proteomes" id="UP000307720"/>
    </source>
</evidence>
<comment type="caution">
    <text evidence="1">The sequence shown here is derived from an EMBL/GenBank/DDBJ whole genome shotgun (WGS) entry which is preliminary data.</text>
</comment>
<sequence>MKCFNMDESHSFADFREIIAKMRQECPWDRAQTLSSLLPCLFDEMAETAAGVHIYEKTGDAENLCEELGDLLMVILLESRIAEEKGLFSLEDVIEGISRKMIRRHPHVFGCGFVDENGELVRKWDEIKRLEKAGKTEEQILRGKEAVRAAEEEIGGYFAQEKEIPQSSVRGIGYLSV</sequence>
<organism evidence="1 2">
    <name type="scientific">Hominisplanchenecus murintestinalis</name>
    <dbReference type="NCBI Taxonomy" id="2941517"/>
    <lineage>
        <taxon>Bacteria</taxon>
        <taxon>Bacillati</taxon>
        <taxon>Bacillota</taxon>
        <taxon>Clostridia</taxon>
        <taxon>Lachnospirales</taxon>
        <taxon>Lachnospiraceae</taxon>
        <taxon>Hominisplanchenecus</taxon>
    </lineage>
</organism>
<name>A0AC61R199_9FIRM</name>
<protein>
    <submittedName>
        <fullName evidence="1">Uncharacterized protein</fullName>
    </submittedName>
</protein>
<gene>
    <name evidence="1" type="ORF">E5357_05340</name>
</gene>
<dbReference type="EMBL" id="SRZB01000007">
    <property type="protein sequence ID" value="TGX99489.1"/>
    <property type="molecule type" value="Genomic_DNA"/>
</dbReference>
<proteinExistence type="predicted"/>
<evidence type="ECO:0000313" key="1">
    <source>
        <dbReference type="EMBL" id="TGX99489.1"/>
    </source>
</evidence>
<reference evidence="1" key="1">
    <citation type="submission" date="2019-04" db="EMBL/GenBank/DDBJ databases">
        <title>Microbes associate with the intestines of laboratory mice.</title>
        <authorList>
            <person name="Navarre W."/>
            <person name="Wong E."/>
            <person name="Huang K."/>
            <person name="Tropini C."/>
            <person name="Ng K."/>
            <person name="Yu B."/>
        </authorList>
    </citation>
    <scope>NUCLEOTIDE SEQUENCE</scope>
    <source>
        <strain evidence="1">NM72_1-8</strain>
    </source>
</reference>